<accession>G3GX33</accession>
<sequence>MAPRHFPGQRTPGHFDLPIHQKLPSCPDSSKFSPAQRNWEMRSLVQMSSHLQYSTTDWPMELMFSQVPIKNLAYVTHL</sequence>
<organism evidence="1 2">
    <name type="scientific">Cricetulus griseus</name>
    <name type="common">Chinese hamster</name>
    <name type="synonym">Cricetulus barabensis griseus</name>
    <dbReference type="NCBI Taxonomy" id="10029"/>
    <lineage>
        <taxon>Eukaryota</taxon>
        <taxon>Metazoa</taxon>
        <taxon>Chordata</taxon>
        <taxon>Craniata</taxon>
        <taxon>Vertebrata</taxon>
        <taxon>Euteleostomi</taxon>
        <taxon>Mammalia</taxon>
        <taxon>Eutheria</taxon>
        <taxon>Euarchontoglires</taxon>
        <taxon>Glires</taxon>
        <taxon>Rodentia</taxon>
        <taxon>Myomorpha</taxon>
        <taxon>Muroidea</taxon>
        <taxon>Cricetidae</taxon>
        <taxon>Cricetinae</taxon>
        <taxon>Cricetulus</taxon>
    </lineage>
</organism>
<dbReference type="Proteomes" id="UP000001075">
    <property type="component" value="Unassembled WGS sequence"/>
</dbReference>
<protein>
    <submittedName>
        <fullName evidence="1">Uncharacterized protein</fullName>
    </submittedName>
</protein>
<evidence type="ECO:0000313" key="2">
    <source>
        <dbReference type="Proteomes" id="UP000001075"/>
    </source>
</evidence>
<reference evidence="2" key="1">
    <citation type="journal article" date="2011" name="Nat. Biotechnol.">
        <title>The genomic sequence of the Chinese hamster ovary (CHO)-K1 cell line.</title>
        <authorList>
            <person name="Xu X."/>
            <person name="Nagarajan H."/>
            <person name="Lewis N.E."/>
            <person name="Pan S."/>
            <person name="Cai Z."/>
            <person name="Liu X."/>
            <person name="Chen W."/>
            <person name="Xie M."/>
            <person name="Wang W."/>
            <person name="Hammond S."/>
            <person name="Andersen M.R."/>
            <person name="Neff N."/>
            <person name="Passarelli B."/>
            <person name="Koh W."/>
            <person name="Fan H.C."/>
            <person name="Wang J."/>
            <person name="Gui Y."/>
            <person name="Lee K.H."/>
            <person name="Betenbaugh M.J."/>
            <person name="Quake S.R."/>
            <person name="Famili I."/>
            <person name="Palsson B.O."/>
            <person name="Wang J."/>
        </authorList>
    </citation>
    <scope>NUCLEOTIDE SEQUENCE [LARGE SCALE GENOMIC DNA]</scope>
    <source>
        <strain evidence="2">CHO K1 cell line</strain>
    </source>
</reference>
<dbReference type="EMBL" id="JH000058">
    <property type="protein sequence ID" value="EGW06207.1"/>
    <property type="molecule type" value="Genomic_DNA"/>
</dbReference>
<proteinExistence type="predicted"/>
<evidence type="ECO:0000313" key="1">
    <source>
        <dbReference type="EMBL" id="EGW06207.1"/>
    </source>
</evidence>
<name>G3GX33_CRIGR</name>
<dbReference type="InParanoid" id="G3GX33"/>
<dbReference type="AlphaFoldDB" id="G3GX33"/>
<gene>
    <name evidence="1" type="ORF">I79_002345</name>
</gene>